<dbReference type="InterPro" id="IPR013087">
    <property type="entry name" value="Znf_C2H2_type"/>
</dbReference>
<dbReference type="Gene3D" id="1.10.30.50">
    <property type="match status" value="1"/>
</dbReference>
<dbReference type="OrthoDB" id="11472at2157"/>
<dbReference type="EMBL" id="FNWU01000004">
    <property type="protein sequence ID" value="SEH52621.1"/>
    <property type="molecule type" value="Genomic_DNA"/>
</dbReference>
<protein>
    <recommendedName>
        <fullName evidence="1">C2H2-type domain-containing protein</fullName>
    </recommendedName>
</protein>
<dbReference type="Proteomes" id="UP000199215">
    <property type="component" value="Unassembled WGS sequence"/>
</dbReference>
<gene>
    <name evidence="2" type="ORF">SAMN05192561_104161</name>
</gene>
<reference evidence="2 3" key="1">
    <citation type="submission" date="2016-10" db="EMBL/GenBank/DDBJ databases">
        <authorList>
            <person name="de Groot N.N."/>
        </authorList>
    </citation>
    <scope>NUCLEOTIDE SEQUENCE [LARGE SCALE GENOMIC DNA]</scope>
    <source>
        <strain evidence="2 3">IBRC-M10418</strain>
    </source>
</reference>
<dbReference type="STRING" id="1267564.SAMN05192561_104161"/>
<organism evidence="2 3">
    <name type="scientific">Halopenitus malekzadehii</name>
    <dbReference type="NCBI Taxonomy" id="1267564"/>
    <lineage>
        <taxon>Archaea</taxon>
        <taxon>Methanobacteriati</taxon>
        <taxon>Methanobacteriota</taxon>
        <taxon>Stenosarchaea group</taxon>
        <taxon>Halobacteria</taxon>
        <taxon>Halobacteriales</taxon>
        <taxon>Haloferacaceae</taxon>
        <taxon>Halopenitus</taxon>
    </lineage>
</organism>
<evidence type="ECO:0000259" key="1">
    <source>
        <dbReference type="PROSITE" id="PS50157"/>
    </source>
</evidence>
<dbReference type="RefSeq" id="WP_092817001.1">
    <property type="nucleotide sequence ID" value="NZ_FNWU01000004.1"/>
</dbReference>
<dbReference type="PANTHER" id="PTHR41286:SF1">
    <property type="entry name" value="HNH NUCLEASE YAJD-RELATED"/>
    <property type="match status" value="1"/>
</dbReference>
<keyword evidence="3" id="KW-1185">Reference proteome</keyword>
<name>A0A1H6J175_9EURY</name>
<dbReference type="PROSITE" id="PS50157">
    <property type="entry name" value="ZINC_FINGER_C2H2_2"/>
    <property type="match status" value="1"/>
</dbReference>
<dbReference type="PROSITE" id="PS00028">
    <property type="entry name" value="ZINC_FINGER_C2H2_1"/>
    <property type="match status" value="1"/>
</dbReference>
<proteinExistence type="predicted"/>
<sequence length="271" mass="30591">MGHQCPQCDEYFESRRGLGVHHSQIHGEKLPNRTCDHCGERFHSPYARRYCSEECLDRSGAYAGENNPNYRGGTTTTSCDRCGSEFEYYPSEKPGKYCRSCVESGDWQDPPTVSGTDHPNWKGGTERCECSVCGTSVERRPFERDRYDVVLCSRSCHAKWLSESFAGEGHPNWTGGSDRNYGPGWAAVRRRALERDEYACVNCGTTRSELGRNPDVHHLLPVRLFAESDRHTIADAHYLGNVVTLCPGCHRRAEHDRIPEIRLRESASLTG</sequence>
<evidence type="ECO:0000313" key="2">
    <source>
        <dbReference type="EMBL" id="SEH52621.1"/>
    </source>
</evidence>
<feature type="domain" description="C2H2-type" evidence="1">
    <location>
        <begin position="3"/>
        <end position="31"/>
    </location>
</feature>
<dbReference type="PANTHER" id="PTHR41286">
    <property type="entry name" value="HNH NUCLEASE YAJD-RELATED"/>
    <property type="match status" value="1"/>
</dbReference>
<dbReference type="GO" id="GO:0005829">
    <property type="term" value="C:cytosol"/>
    <property type="evidence" value="ECO:0007669"/>
    <property type="project" value="TreeGrafter"/>
</dbReference>
<evidence type="ECO:0000313" key="3">
    <source>
        <dbReference type="Proteomes" id="UP000199215"/>
    </source>
</evidence>
<accession>A0A1H6J175</accession>
<dbReference type="AlphaFoldDB" id="A0A1H6J175"/>